<dbReference type="AlphaFoldDB" id="A0A9P6K0M6"/>
<dbReference type="SUPFAM" id="SSF52540">
    <property type="entry name" value="P-loop containing nucleoside triphosphate hydrolases"/>
    <property type="match status" value="1"/>
</dbReference>
<feature type="transmembrane region" description="Helical" evidence="8">
    <location>
        <begin position="414"/>
        <end position="435"/>
    </location>
</feature>
<dbReference type="Pfam" id="PF00005">
    <property type="entry name" value="ABC_tran"/>
    <property type="match status" value="1"/>
</dbReference>
<dbReference type="InterPro" id="IPR013525">
    <property type="entry name" value="ABC2_TM"/>
</dbReference>
<evidence type="ECO:0000256" key="8">
    <source>
        <dbReference type="SAM" id="Phobius"/>
    </source>
</evidence>
<gene>
    <name evidence="10" type="primary">ABCA1_1</name>
    <name evidence="10" type="ORF">EC957_003234</name>
</gene>
<evidence type="ECO:0000259" key="9">
    <source>
        <dbReference type="PROSITE" id="PS50893"/>
    </source>
</evidence>
<dbReference type="InterPro" id="IPR003593">
    <property type="entry name" value="AAA+_ATPase"/>
</dbReference>
<keyword evidence="11" id="KW-1185">Reference proteome</keyword>
<dbReference type="GO" id="GO:0005319">
    <property type="term" value="F:lipid transporter activity"/>
    <property type="evidence" value="ECO:0007669"/>
    <property type="project" value="TreeGrafter"/>
</dbReference>
<feature type="region of interest" description="Disordered" evidence="7">
    <location>
        <begin position="1"/>
        <end position="26"/>
    </location>
</feature>
<feature type="transmembrane region" description="Helical" evidence="8">
    <location>
        <begin position="382"/>
        <end position="402"/>
    </location>
</feature>
<evidence type="ECO:0000256" key="6">
    <source>
        <dbReference type="ARBA" id="ARBA00023136"/>
    </source>
</evidence>
<keyword evidence="4 10" id="KW-0067">ATP-binding</keyword>
<dbReference type="GO" id="GO:0005524">
    <property type="term" value="F:ATP binding"/>
    <property type="evidence" value="ECO:0007669"/>
    <property type="project" value="UniProtKB-KW"/>
</dbReference>
<feature type="transmembrane region" description="Helical" evidence="8">
    <location>
        <begin position="528"/>
        <end position="545"/>
    </location>
</feature>
<keyword evidence="3" id="KW-0547">Nucleotide-binding</keyword>
<evidence type="ECO:0000256" key="4">
    <source>
        <dbReference type="ARBA" id="ARBA00022840"/>
    </source>
</evidence>
<evidence type="ECO:0000256" key="1">
    <source>
        <dbReference type="ARBA" id="ARBA00004141"/>
    </source>
</evidence>
<dbReference type="PANTHER" id="PTHR19229:SF205">
    <property type="entry name" value="ABC TRANSPORTER A FAMILY MEMBER 1-RELATED"/>
    <property type="match status" value="1"/>
</dbReference>
<dbReference type="SMART" id="SM00382">
    <property type="entry name" value="AAA"/>
    <property type="match status" value="1"/>
</dbReference>
<dbReference type="InterPro" id="IPR003439">
    <property type="entry name" value="ABC_transporter-like_ATP-bd"/>
</dbReference>
<name>A0A9P6K0M6_9FUNG</name>
<dbReference type="InterPro" id="IPR026082">
    <property type="entry name" value="ABCA"/>
</dbReference>
<keyword evidence="2 8" id="KW-0812">Transmembrane</keyword>
<dbReference type="GO" id="GO:0016887">
    <property type="term" value="F:ATP hydrolysis activity"/>
    <property type="evidence" value="ECO:0007669"/>
    <property type="project" value="InterPro"/>
</dbReference>
<evidence type="ECO:0000256" key="2">
    <source>
        <dbReference type="ARBA" id="ARBA00022692"/>
    </source>
</evidence>
<protein>
    <submittedName>
        <fullName evidence="10">ATP-binding cassette sub- A member 1</fullName>
    </submittedName>
</protein>
<dbReference type="Pfam" id="PF12698">
    <property type="entry name" value="ABC2_membrane_3"/>
    <property type="match status" value="1"/>
</dbReference>
<evidence type="ECO:0000256" key="3">
    <source>
        <dbReference type="ARBA" id="ARBA00022741"/>
    </source>
</evidence>
<dbReference type="PROSITE" id="PS50893">
    <property type="entry name" value="ABC_TRANSPORTER_2"/>
    <property type="match status" value="1"/>
</dbReference>
<evidence type="ECO:0000313" key="10">
    <source>
        <dbReference type="EMBL" id="KAF9541330.1"/>
    </source>
</evidence>
<keyword evidence="6 8" id="KW-0472">Membrane</keyword>
<dbReference type="Proteomes" id="UP000723463">
    <property type="component" value="Unassembled WGS sequence"/>
</dbReference>
<evidence type="ECO:0000256" key="5">
    <source>
        <dbReference type="ARBA" id="ARBA00022989"/>
    </source>
</evidence>
<comment type="caution">
    <text evidence="10">The sequence shown here is derived from an EMBL/GenBank/DDBJ whole genome shotgun (WGS) entry which is preliminary data.</text>
</comment>
<dbReference type="Gene3D" id="3.40.50.300">
    <property type="entry name" value="P-loop containing nucleotide triphosphate hydrolases"/>
    <property type="match status" value="1"/>
</dbReference>
<keyword evidence="5 8" id="KW-1133">Transmembrane helix</keyword>
<organism evidence="10 11">
    <name type="scientific">Mortierella hygrophila</name>
    <dbReference type="NCBI Taxonomy" id="979708"/>
    <lineage>
        <taxon>Eukaryota</taxon>
        <taxon>Fungi</taxon>
        <taxon>Fungi incertae sedis</taxon>
        <taxon>Mucoromycota</taxon>
        <taxon>Mortierellomycotina</taxon>
        <taxon>Mortierellomycetes</taxon>
        <taxon>Mortierellales</taxon>
        <taxon>Mortierellaceae</taxon>
        <taxon>Mortierella</taxon>
    </lineage>
</organism>
<dbReference type="CDD" id="cd03263">
    <property type="entry name" value="ABC_subfamily_A"/>
    <property type="match status" value="1"/>
</dbReference>
<feature type="domain" description="ABC transporter" evidence="9">
    <location>
        <begin position="623"/>
        <end position="901"/>
    </location>
</feature>
<reference evidence="10" key="1">
    <citation type="journal article" date="2020" name="Fungal Divers.">
        <title>Resolving the Mortierellaceae phylogeny through synthesis of multi-gene phylogenetics and phylogenomics.</title>
        <authorList>
            <person name="Vandepol N."/>
            <person name="Liber J."/>
            <person name="Desiro A."/>
            <person name="Na H."/>
            <person name="Kennedy M."/>
            <person name="Barry K."/>
            <person name="Grigoriev I.V."/>
            <person name="Miller A.N."/>
            <person name="O'Donnell K."/>
            <person name="Stajich J.E."/>
            <person name="Bonito G."/>
        </authorList>
    </citation>
    <scope>NUCLEOTIDE SEQUENCE</scope>
    <source>
        <strain evidence="10">NRRL 2591</strain>
    </source>
</reference>
<accession>A0A9P6K0M6</accession>
<sequence length="996" mass="110917">MSIDHTLSHQGEAYHPTSKKQPSSASSTVVYASSRQSSSFSRWLRQLGVVCRLNVLLLIRYWKAAILQTIILPLLVVGMVYGVQKAYSSDNGKITVGDSTVSTWTMPGIPQCKPEPLSNACMTIVYAPQNAETTEIMNYFQTQNQARTNQELKIESTVWDDLSSVPKSNMGIVPVPSENFIYDYALAHPDTIQLGVAFTKQEPVAPATAVHWNYQVYYNMTHATNITVKSGFKYTQEAGYNREAGFDDPYGAQLPNMIRAMDEALLTFLDPQHTQAQLDYSLKSFPTADKVNGFSSQDDMVNTLSNLMALPACITMIMAMLRVSREKESKCRESMEMMGLSSFTYWTGQWLTSWIMALIQGTVMVAFGYAFKMQMFVNSSGFVMWTMFVLLAYAMTLLGLLLTTFCQKSGTAMGFGFALLVAVLIAVPILAAGLWPNLWVDTSFYDVDIATGQPLPPSRKYTWIICLFFPFLNFARLWSQISTAALGSVNYNSGEYIPGPGFNFTNLNNFGAPREEWQGLVPLPASGLTYQLICVVVIALLTLYFDKVIPDEHGRSSGAFFFLGGIGDFFRWIRYGGAEGVARLKSADAQKVIPYEGQPPADEDNDVIAERERAVNCQTDVAIRISNLTKTYTKNGPGFFKNLYLALCCCCCRTRRRSNKVENRAVDRLNILTEPNELFALLGQNGAGKSTTMQMLYGVTTPASGNAFLFNRSIKTDMHAIRSTMGVCPQHDVLFSDLTCWEHMQLYAGIKDLPADALRAEFDDSSAGTETVKENTRERHTWIRSRLEAVQLWKDRDTMAGRLSGGMKRRLSTIISTIGDPSVLILDEPTTGMDPVHRRHVWTFLAQFKRGRSILLTTHSMEEADALGDKVAIMVSGHLKAIGNTTRLKNKFGNGYRVELALGHPTEQYPDIPAQKELEQEMTEATRTIMPESVLLDKSGGVMVFGIPMQAIERMADLTAMLENAQGLGRVKQWGIAQTSLEEVFLSLIRSSDDRH</sequence>
<dbReference type="PANTHER" id="PTHR19229">
    <property type="entry name" value="ATP-BINDING CASSETTE TRANSPORTER SUBFAMILY A ABCA"/>
    <property type="match status" value="1"/>
</dbReference>
<dbReference type="GO" id="GO:0140359">
    <property type="term" value="F:ABC-type transporter activity"/>
    <property type="evidence" value="ECO:0007669"/>
    <property type="project" value="InterPro"/>
</dbReference>
<dbReference type="GO" id="GO:0016020">
    <property type="term" value="C:membrane"/>
    <property type="evidence" value="ECO:0007669"/>
    <property type="project" value="UniProtKB-SubCell"/>
</dbReference>
<comment type="subcellular location">
    <subcellularLocation>
        <location evidence="1">Membrane</location>
        <topology evidence="1">Multi-pass membrane protein</topology>
    </subcellularLocation>
</comment>
<feature type="transmembrane region" description="Helical" evidence="8">
    <location>
        <begin position="61"/>
        <end position="83"/>
    </location>
</feature>
<evidence type="ECO:0000256" key="7">
    <source>
        <dbReference type="SAM" id="MobiDB-lite"/>
    </source>
</evidence>
<proteinExistence type="predicted"/>
<dbReference type="InterPro" id="IPR027417">
    <property type="entry name" value="P-loop_NTPase"/>
</dbReference>
<feature type="transmembrane region" description="Helical" evidence="8">
    <location>
        <begin position="343"/>
        <end position="370"/>
    </location>
</feature>
<dbReference type="EMBL" id="JAAAXW010000170">
    <property type="protein sequence ID" value="KAF9541330.1"/>
    <property type="molecule type" value="Genomic_DNA"/>
</dbReference>
<evidence type="ECO:0000313" key="11">
    <source>
        <dbReference type="Proteomes" id="UP000723463"/>
    </source>
</evidence>